<organism evidence="1 2">
    <name type="scientific">Hypsizygus marmoreus</name>
    <name type="common">White beech mushroom</name>
    <name type="synonym">Agaricus marmoreus</name>
    <dbReference type="NCBI Taxonomy" id="39966"/>
    <lineage>
        <taxon>Eukaryota</taxon>
        <taxon>Fungi</taxon>
        <taxon>Dikarya</taxon>
        <taxon>Basidiomycota</taxon>
        <taxon>Agaricomycotina</taxon>
        <taxon>Agaricomycetes</taxon>
        <taxon>Agaricomycetidae</taxon>
        <taxon>Agaricales</taxon>
        <taxon>Tricholomatineae</taxon>
        <taxon>Lyophyllaceae</taxon>
        <taxon>Hypsizygus</taxon>
    </lineage>
</organism>
<accession>A0A369JL06</accession>
<name>A0A369JL06_HYPMA</name>
<dbReference type="Proteomes" id="UP000076154">
    <property type="component" value="Unassembled WGS sequence"/>
</dbReference>
<evidence type="ECO:0000313" key="2">
    <source>
        <dbReference type="Proteomes" id="UP000076154"/>
    </source>
</evidence>
<evidence type="ECO:0000313" key="1">
    <source>
        <dbReference type="EMBL" id="RDB21890.1"/>
    </source>
</evidence>
<keyword evidence="2" id="KW-1185">Reference proteome</keyword>
<dbReference type="AlphaFoldDB" id="A0A369JL06"/>
<reference evidence="1" key="1">
    <citation type="submission" date="2018-04" db="EMBL/GenBank/DDBJ databases">
        <title>Whole genome sequencing of Hypsizygus marmoreus.</title>
        <authorList>
            <person name="Choi I.-G."/>
            <person name="Min B."/>
            <person name="Kim J.-G."/>
            <person name="Kim S."/>
            <person name="Oh Y.-L."/>
            <person name="Kong W.-S."/>
            <person name="Park H."/>
            <person name="Jeong J."/>
            <person name="Song E.-S."/>
        </authorList>
    </citation>
    <scope>NUCLEOTIDE SEQUENCE [LARGE SCALE GENOMIC DNA]</scope>
    <source>
        <strain evidence="1">51987-8</strain>
    </source>
</reference>
<protein>
    <submittedName>
        <fullName evidence="1">Uncharacterized protein</fullName>
    </submittedName>
</protein>
<dbReference type="EMBL" id="LUEZ02000053">
    <property type="protein sequence ID" value="RDB21890.1"/>
    <property type="molecule type" value="Genomic_DNA"/>
</dbReference>
<gene>
    <name evidence="1" type="ORF">Hypma_011110</name>
</gene>
<proteinExistence type="predicted"/>
<comment type="caution">
    <text evidence="1">The sequence shown here is derived from an EMBL/GenBank/DDBJ whole genome shotgun (WGS) entry which is preliminary data.</text>
</comment>
<dbReference type="InParanoid" id="A0A369JL06"/>
<sequence length="75" mass="8244">MPDTGVPFSVRPHLDPIIIADKAIESFAITVPLLQFHGIPRSHNSADGSRLDLCLGHDEFLGFDDDVFTEAAFCF</sequence>